<dbReference type="Pfam" id="PF00512">
    <property type="entry name" value="HisKA"/>
    <property type="match status" value="1"/>
</dbReference>
<dbReference type="CDD" id="cd00082">
    <property type="entry name" value="HisKA"/>
    <property type="match status" value="1"/>
</dbReference>
<evidence type="ECO:0000259" key="8">
    <source>
        <dbReference type="PROSITE" id="PS50113"/>
    </source>
</evidence>
<dbReference type="InterPro" id="IPR036890">
    <property type="entry name" value="HATPase_C_sf"/>
</dbReference>
<dbReference type="PROSITE" id="PS50109">
    <property type="entry name" value="HIS_KIN"/>
    <property type="match status" value="1"/>
</dbReference>
<dbReference type="PANTHER" id="PTHR43547:SF2">
    <property type="entry name" value="HYBRID SIGNAL TRANSDUCTION HISTIDINE KINASE C"/>
    <property type="match status" value="1"/>
</dbReference>
<dbReference type="Gene3D" id="3.30.565.10">
    <property type="entry name" value="Histidine kinase-like ATPase, C-terminal domain"/>
    <property type="match status" value="1"/>
</dbReference>
<dbReference type="Pfam" id="PF02518">
    <property type="entry name" value="HATPase_c"/>
    <property type="match status" value="1"/>
</dbReference>
<dbReference type="SUPFAM" id="SSF55781">
    <property type="entry name" value="GAF domain-like"/>
    <property type="match status" value="1"/>
</dbReference>
<dbReference type="Gene3D" id="3.40.50.2300">
    <property type="match status" value="1"/>
</dbReference>
<dbReference type="CDD" id="cd17580">
    <property type="entry name" value="REC_2_DhkD-like"/>
    <property type="match status" value="1"/>
</dbReference>
<dbReference type="InterPro" id="IPR001789">
    <property type="entry name" value="Sig_transdc_resp-reg_receiver"/>
</dbReference>
<dbReference type="AlphaFoldDB" id="A0A1G1ZK20"/>
<dbReference type="InterPro" id="IPR003594">
    <property type="entry name" value="HATPase_dom"/>
</dbReference>
<organism evidence="9 10">
    <name type="scientific">Candidatus Harrisonbacteria bacterium RIFCSPLOWO2_01_FULL_40_28</name>
    <dbReference type="NCBI Taxonomy" id="1798406"/>
    <lineage>
        <taxon>Bacteria</taxon>
        <taxon>Candidatus Harrisoniibacteriota</taxon>
    </lineage>
</organism>
<dbReference type="InterPro" id="IPR003661">
    <property type="entry name" value="HisK_dim/P_dom"/>
</dbReference>
<dbReference type="PROSITE" id="PS50113">
    <property type="entry name" value="PAC"/>
    <property type="match status" value="1"/>
</dbReference>
<dbReference type="EC" id="2.7.13.3" evidence="2"/>
<evidence type="ECO:0000259" key="5">
    <source>
        <dbReference type="PROSITE" id="PS50109"/>
    </source>
</evidence>
<dbReference type="InterPro" id="IPR004358">
    <property type="entry name" value="Sig_transdc_His_kin-like_C"/>
</dbReference>
<name>A0A1G1ZK20_9BACT</name>
<dbReference type="NCBIfam" id="TIGR00229">
    <property type="entry name" value="sensory_box"/>
    <property type="match status" value="1"/>
</dbReference>
<evidence type="ECO:0000259" key="6">
    <source>
        <dbReference type="PROSITE" id="PS50110"/>
    </source>
</evidence>
<keyword evidence="3 4" id="KW-0597">Phosphoprotein</keyword>
<dbReference type="STRING" id="1798406.A3A04_01930"/>
<feature type="domain" description="Histidine kinase" evidence="5">
    <location>
        <begin position="323"/>
        <end position="548"/>
    </location>
</feature>
<sequence>MHLKSRHPQLHAENQGFLKLMNNAAIGIHWVAPDGTILWANKADMELLGYKSEEYIGHNIREFHVDKSVPDDILAKLGNRKIIQGYEAKLIAKNESVKYVLIDSNAIWDGDTFLHTQCFILDITDRKRHEQALSLLANANTSLNSSLDYEITLPQFAHVIVNSYFANWCIIDLLKKDESIKRILVVHKDKTKMKFAKELLRYTPHNHLKVRSATVIKKGIAELYPKITESILHTAVHDNEHMKIVKELGLVSAIVVPIRSLSHETDILGAITFVSAESRHIYNAHDLRLAEVLGNKVGVYMENSRLYHEIQKAIKAKDEFLATLSHELRNPLAPIAHNLYMLDMQLKKNRNDAEIKESFSTIHHQFRNITRLLDDLLDVSRITRGKIKIHKQHIDVRESIAHAVNAVKSLVDTRNQKIITSFHKNEPLMLFADPLRIEQILVNLLNNASKYSKPEGIIHIEARKDVKKIETITIKVRDNGIGIPSESLKSIFDMFMQIDKSLTRSYGGLGIGLTLVKKLTELHKGNIEARSDGRDKGSQFILTFPLSNIESRRKEDALPPQTTPLAQHTIQESRGNKRIMIVDDNEDAALSLGKLLKKLGNNTRILHNAHSALTEAPLYKPDYLILDIGMPDMNGYEIAKKLKNDPNLCNTRFVALTGYGQEEDKIRSKEAGFHYHIVKPLEIEELKSIIN</sequence>
<dbReference type="Gene3D" id="1.10.287.130">
    <property type="match status" value="1"/>
</dbReference>
<feature type="domain" description="PAS" evidence="7">
    <location>
        <begin position="13"/>
        <end position="63"/>
    </location>
</feature>
<dbReference type="SUPFAM" id="SSF52172">
    <property type="entry name" value="CheY-like"/>
    <property type="match status" value="1"/>
</dbReference>
<feature type="domain" description="Response regulatory" evidence="6">
    <location>
        <begin position="578"/>
        <end position="691"/>
    </location>
</feature>
<dbReference type="Pfam" id="PF13426">
    <property type="entry name" value="PAS_9"/>
    <property type="match status" value="1"/>
</dbReference>
<dbReference type="PRINTS" id="PR00344">
    <property type="entry name" value="BCTRLSENSOR"/>
</dbReference>
<dbReference type="CDD" id="cd00130">
    <property type="entry name" value="PAS"/>
    <property type="match status" value="1"/>
</dbReference>
<evidence type="ECO:0000256" key="1">
    <source>
        <dbReference type="ARBA" id="ARBA00000085"/>
    </source>
</evidence>
<dbReference type="SUPFAM" id="SSF47384">
    <property type="entry name" value="Homodimeric domain of signal transducing histidine kinase"/>
    <property type="match status" value="1"/>
</dbReference>
<feature type="domain" description="PAC" evidence="8">
    <location>
        <begin position="84"/>
        <end position="135"/>
    </location>
</feature>
<comment type="catalytic activity">
    <reaction evidence="1">
        <text>ATP + protein L-histidine = ADP + protein N-phospho-L-histidine.</text>
        <dbReference type="EC" id="2.7.13.3"/>
    </reaction>
</comment>
<reference evidence="9 10" key="1">
    <citation type="journal article" date="2016" name="Nat. Commun.">
        <title>Thousands of microbial genomes shed light on interconnected biogeochemical processes in an aquifer system.</title>
        <authorList>
            <person name="Anantharaman K."/>
            <person name="Brown C.T."/>
            <person name="Hug L.A."/>
            <person name="Sharon I."/>
            <person name="Castelle C.J."/>
            <person name="Probst A.J."/>
            <person name="Thomas B.C."/>
            <person name="Singh A."/>
            <person name="Wilkins M.J."/>
            <person name="Karaoz U."/>
            <person name="Brodie E.L."/>
            <person name="Williams K.H."/>
            <person name="Hubbard S.S."/>
            <person name="Banfield J.F."/>
        </authorList>
    </citation>
    <scope>NUCLEOTIDE SEQUENCE [LARGE SCALE GENOMIC DNA]</scope>
</reference>
<dbReference type="SMART" id="SM00388">
    <property type="entry name" value="HisKA"/>
    <property type="match status" value="1"/>
</dbReference>
<dbReference type="InterPro" id="IPR035965">
    <property type="entry name" value="PAS-like_dom_sf"/>
</dbReference>
<dbReference type="Pfam" id="PF00072">
    <property type="entry name" value="Response_reg"/>
    <property type="match status" value="1"/>
</dbReference>
<dbReference type="EMBL" id="MHJI01000031">
    <property type="protein sequence ID" value="OGY64851.1"/>
    <property type="molecule type" value="Genomic_DNA"/>
</dbReference>
<dbReference type="SMART" id="SM00448">
    <property type="entry name" value="REC"/>
    <property type="match status" value="1"/>
</dbReference>
<dbReference type="PANTHER" id="PTHR43547">
    <property type="entry name" value="TWO-COMPONENT HISTIDINE KINASE"/>
    <property type="match status" value="1"/>
</dbReference>
<evidence type="ECO:0000259" key="7">
    <source>
        <dbReference type="PROSITE" id="PS50112"/>
    </source>
</evidence>
<dbReference type="PROSITE" id="PS50110">
    <property type="entry name" value="RESPONSE_REGULATORY"/>
    <property type="match status" value="1"/>
</dbReference>
<dbReference type="SMART" id="SM00387">
    <property type="entry name" value="HATPase_c"/>
    <property type="match status" value="1"/>
</dbReference>
<protein>
    <recommendedName>
        <fullName evidence="2">histidine kinase</fullName>
        <ecNumber evidence="2">2.7.13.3</ecNumber>
    </recommendedName>
</protein>
<dbReference type="FunFam" id="3.30.565.10:FF:000010">
    <property type="entry name" value="Sensor histidine kinase RcsC"/>
    <property type="match status" value="1"/>
</dbReference>
<dbReference type="InterPro" id="IPR011006">
    <property type="entry name" value="CheY-like_superfamily"/>
</dbReference>
<feature type="modified residue" description="4-aspartylphosphate" evidence="4">
    <location>
        <position position="627"/>
    </location>
</feature>
<evidence type="ECO:0000313" key="9">
    <source>
        <dbReference type="EMBL" id="OGY64851.1"/>
    </source>
</evidence>
<dbReference type="InterPro" id="IPR000014">
    <property type="entry name" value="PAS"/>
</dbReference>
<dbReference type="Gene3D" id="3.30.450.40">
    <property type="match status" value="1"/>
</dbReference>
<accession>A0A1G1ZK20</accession>
<evidence type="ECO:0000256" key="3">
    <source>
        <dbReference type="ARBA" id="ARBA00022553"/>
    </source>
</evidence>
<proteinExistence type="predicted"/>
<dbReference type="Gene3D" id="3.30.450.20">
    <property type="entry name" value="PAS domain"/>
    <property type="match status" value="1"/>
</dbReference>
<evidence type="ECO:0000256" key="4">
    <source>
        <dbReference type="PROSITE-ProRule" id="PRU00169"/>
    </source>
</evidence>
<evidence type="ECO:0000256" key="2">
    <source>
        <dbReference type="ARBA" id="ARBA00012438"/>
    </source>
</evidence>
<dbReference type="GO" id="GO:0000155">
    <property type="term" value="F:phosphorelay sensor kinase activity"/>
    <property type="evidence" value="ECO:0007669"/>
    <property type="project" value="InterPro"/>
</dbReference>
<dbReference type="InterPro" id="IPR036097">
    <property type="entry name" value="HisK_dim/P_sf"/>
</dbReference>
<gene>
    <name evidence="9" type="ORF">A3A04_01930</name>
</gene>
<dbReference type="PROSITE" id="PS50112">
    <property type="entry name" value="PAS"/>
    <property type="match status" value="1"/>
</dbReference>
<dbReference type="SUPFAM" id="SSF55785">
    <property type="entry name" value="PYP-like sensor domain (PAS domain)"/>
    <property type="match status" value="1"/>
</dbReference>
<dbReference type="SUPFAM" id="SSF55874">
    <property type="entry name" value="ATPase domain of HSP90 chaperone/DNA topoisomerase II/histidine kinase"/>
    <property type="match status" value="1"/>
</dbReference>
<dbReference type="InterPro" id="IPR005467">
    <property type="entry name" value="His_kinase_dom"/>
</dbReference>
<comment type="caution">
    <text evidence="9">The sequence shown here is derived from an EMBL/GenBank/DDBJ whole genome shotgun (WGS) entry which is preliminary data.</text>
</comment>
<dbReference type="InterPro" id="IPR029016">
    <property type="entry name" value="GAF-like_dom_sf"/>
</dbReference>
<dbReference type="Proteomes" id="UP000178517">
    <property type="component" value="Unassembled WGS sequence"/>
</dbReference>
<evidence type="ECO:0000313" key="10">
    <source>
        <dbReference type="Proteomes" id="UP000178517"/>
    </source>
</evidence>
<dbReference type="InterPro" id="IPR000700">
    <property type="entry name" value="PAS-assoc_C"/>
</dbReference>